<reference evidence="1" key="2">
    <citation type="submission" date="2021-10" db="EMBL/GenBank/DDBJ databases">
        <title>Phylogenomics reveals ancestral predisposition of the termite-cultivated fungus Termitomyces towards a domesticated lifestyle.</title>
        <authorList>
            <person name="Auxier B."/>
            <person name="Grum-Grzhimaylo A."/>
            <person name="Cardenas M.E."/>
            <person name="Lodge J.D."/>
            <person name="Laessoe T."/>
            <person name="Pedersen O."/>
            <person name="Smith M.E."/>
            <person name="Kuyper T.W."/>
            <person name="Franco-Molano E.A."/>
            <person name="Baroni T.J."/>
            <person name="Aanen D.K."/>
        </authorList>
    </citation>
    <scope>NUCLEOTIDE SEQUENCE</scope>
    <source>
        <strain evidence="1">D49</strain>
    </source>
</reference>
<keyword evidence="2" id="KW-1185">Reference proteome</keyword>
<dbReference type="OrthoDB" id="3027520at2759"/>
<organism evidence="1 2">
    <name type="scientific">Sphagnurus paluster</name>
    <dbReference type="NCBI Taxonomy" id="117069"/>
    <lineage>
        <taxon>Eukaryota</taxon>
        <taxon>Fungi</taxon>
        <taxon>Dikarya</taxon>
        <taxon>Basidiomycota</taxon>
        <taxon>Agaricomycotina</taxon>
        <taxon>Agaricomycetes</taxon>
        <taxon>Agaricomycetidae</taxon>
        <taxon>Agaricales</taxon>
        <taxon>Tricholomatineae</taxon>
        <taxon>Lyophyllaceae</taxon>
        <taxon>Sphagnurus</taxon>
    </lineage>
</organism>
<reference evidence="1" key="1">
    <citation type="submission" date="2021-02" db="EMBL/GenBank/DDBJ databases">
        <authorList>
            <person name="Nieuwenhuis M."/>
            <person name="Van De Peppel L.J.J."/>
        </authorList>
    </citation>
    <scope>NUCLEOTIDE SEQUENCE</scope>
    <source>
        <strain evidence="1">D49</strain>
    </source>
</reference>
<gene>
    <name evidence="1" type="ORF">H0H81_006464</name>
</gene>
<accession>A0A9P7FQX6</accession>
<dbReference type="AlphaFoldDB" id="A0A9P7FQX6"/>
<proteinExistence type="predicted"/>
<protein>
    <submittedName>
        <fullName evidence="1">Uncharacterized protein</fullName>
    </submittedName>
</protein>
<evidence type="ECO:0000313" key="2">
    <source>
        <dbReference type="Proteomes" id="UP000717328"/>
    </source>
</evidence>
<dbReference type="EMBL" id="JABCKI010005880">
    <property type="protein sequence ID" value="KAG5636902.1"/>
    <property type="molecule type" value="Genomic_DNA"/>
</dbReference>
<dbReference type="Proteomes" id="UP000717328">
    <property type="component" value="Unassembled WGS sequence"/>
</dbReference>
<evidence type="ECO:0000313" key="1">
    <source>
        <dbReference type="EMBL" id="KAG5636902.1"/>
    </source>
</evidence>
<sequence>MQTGRGALSQHGDFWYPVRLIQKVEGDWRVQWWRGAHFTLTIVVAGGISLVEPADIVDSVWLDCKNRRMIWLRRWKHTCEVENSEDILADPTRIPYTKDIDDLLSPFRDILSKLTTHQFEDLKGEVISVKSWLEGTKRPLTSTLVPHVGSLSVLGRARIANWFDVYMTLKDKEIRLSWLGYLPIAHAYTLYIAHSLTFDEKTVELSWEELLGQAWKVQLTGTPSWLVDVDVECECLYQLKEEMFKVSA</sequence>
<name>A0A9P7FQX6_9AGAR</name>
<comment type="caution">
    <text evidence="1">The sequence shown here is derived from an EMBL/GenBank/DDBJ whole genome shotgun (WGS) entry which is preliminary data.</text>
</comment>